<evidence type="ECO:0000313" key="1">
    <source>
        <dbReference type="EMBL" id="WVZ22758.1"/>
    </source>
</evidence>
<accession>A0AAQ3SAV9</accession>
<sequence>MRVHSILNRQQHCRATCLLEPFKKTPTVHQCSSSLAYNCSRKLLRISNKNASSCTEREGRQNCHLAGLSCLINDHHIKTVGKARKQLPATARNCSENNLCFVCKTGLQTSTGFFQIKSTTRSKPTFKKG</sequence>
<dbReference type="AlphaFoldDB" id="A0AAQ3SAV9"/>
<dbReference type="EMBL" id="CP144700">
    <property type="protein sequence ID" value="WVZ22758.1"/>
    <property type="molecule type" value="Genomic_DNA"/>
</dbReference>
<proteinExistence type="predicted"/>
<name>A0AAQ3SAV9_VIGMU</name>
<keyword evidence="2" id="KW-1185">Reference proteome</keyword>
<dbReference type="Proteomes" id="UP001374535">
    <property type="component" value="Chromosome 1"/>
</dbReference>
<evidence type="ECO:0000313" key="2">
    <source>
        <dbReference type="Proteomes" id="UP001374535"/>
    </source>
</evidence>
<protein>
    <submittedName>
        <fullName evidence="1">Uncharacterized protein</fullName>
    </submittedName>
</protein>
<gene>
    <name evidence="1" type="ORF">V8G54_001302</name>
</gene>
<reference evidence="1 2" key="1">
    <citation type="journal article" date="2023" name="Life. Sci Alliance">
        <title>Evolutionary insights into 3D genome organization and epigenetic landscape of Vigna mungo.</title>
        <authorList>
            <person name="Junaid A."/>
            <person name="Singh B."/>
            <person name="Bhatia S."/>
        </authorList>
    </citation>
    <scope>NUCLEOTIDE SEQUENCE [LARGE SCALE GENOMIC DNA]</scope>
    <source>
        <strain evidence="1">Urdbean</strain>
    </source>
</reference>
<organism evidence="1 2">
    <name type="scientific">Vigna mungo</name>
    <name type="common">Black gram</name>
    <name type="synonym">Phaseolus mungo</name>
    <dbReference type="NCBI Taxonomy" id="3915"/>
    <lineage>
        <taxon>Eukaryota</taxon>
        <taxon>Viridiplantae</taxon>
        <taxon>Streptophyta</taxon>
        <taxon>Embryophyta</taxon>
        <taxon>Tracheophyta</taxon>
        <taxon>Spermatophyta</taxon>
        <taxon>Magnoliopsida</taxon>
        <taxon>eudicotyledons</taxon>
        <taxon>Gunneridae</taxon>
        <taxon>Pentapetalae</taxon>
        <taxon>rosids</taxon>
        <taxon>fabids</taxon>
        <taxon>Fabales</taxon>
        <taxon>Fabaceae</taxon>
        <taxon>Papilionoideae</taxon>
        <taxon>50 kb inversion clade</taxon>
        <taxon>NPAAA clade</taxon>
        <taxon>indigoferoid/millettioid clade</taxon>
        <taxon>Phaseoleae</taxon>
        <taxon>Vigna</taxon>
    </lineage>
</organism>